<dbReference type="Gene3D" id="3.40.30.10">
    <property type="entry name" value="Glutaredoxin"/>
    <property type="match status" value="1"/>
</dbReference>
<feature type="domain" description="Thioredoxin" evidence="11">
    <location>
        <begin position="1"/>
        <end position="105"/>
    </location>
</feature>
<reference evidence="15" key="2">
    <citation type="journal article" date="2018" name="Genome Biol.">
        <title>SKESA: strategic k-mer extension for scrupulous assemblies.</title>
        <authorList>
            <person name="Souvorov A."/>
            <person name="Agarwala R."/>
            <person name="Lipman D.J."/>
        </authorList>
    </citation>
    <scope>NUCLEOTIDE SEQUENCE</scope>
    <source>
        <strain evidence="16">Clostridioides</strain>
        <strain evidence="15">HN1000</strain>
    </source>
</reference>
<dbReference type="PANTHER" id="PTHR45663:SF11">
    <property type="entry name" value="GEO12009P1"/>
    <property type="match status" value="1"/>
</dbReference>
<dbReference type="Proteomes" id="UP000189137">
    <property type="component" value="Unassembled WGS sequence"/>
</dbReference>
<evidence type="ECO:0000313" key="16">
    <source>
        <dbReference type="EMBL" id="HBH2621684.1"/>
    </source>
</evidence>
<evidence type="ECO:0000313" key="12">
    <source>
        <dbReference type="EMBL" id="CDS88837.1"/>
    </source>
</evidence>
<dbReference type="GO" id="GO:0045454">
    <property type="term" value="P:cell redox homeostasis"/>
    <property type="evidence" value="ECO:0007669"/>
    <property type="project" value="TreeGrafter"/>
</dbReference>
<dbReference type="EMBL" id="LK932849">
    <property type="protein sequence ID" value="CDS94390.1"/>
    <property type="molecule type" value="Genomic_DNA"/>
</dbReference>
<dbReference type="EMBL" id="DAEQIJ010000025">
    <property type="protein sequence ID" value="HBH2621684.1"/>
    <property type="molecule type" value="Genomic_DNA"/>
</dbReference>
<feature type="active site" description="Nucleophile" evidence="9">
    <location>
        <position position="33"/>
    </location>
</feature>
<dbReference type="PRINTS" id="PR00421">
    <property type="entry name" value="THIOREDOXIN"/>
</dbReference>
<dbReference type="OMA" id="QRVDMIN"/>
<keyword evidence="6 10" id="KW-0676">Redox-active center</keyword>
<sequence>MVKIINNNEFINEVENKDGLVVVDFFATWCGPCKMLSPIYEALGNEMVEKANFLKVDIDQSIELAQKFEVSTVPTMLIFKDGKPVDRLIGFMPKENLKNKIESYM</sequence>
<dbReference type="Proteomes" id="UP000879542">
    <property type="component" value="Unassembled WGS sequence"/>
</dbReference>
<evidence type="ECO:0000259" key="11">
    <source>
        <dbReference type="PROSITE" id="PS51352"/>
    </source>
</evidence>
<evidence type="ECO:0000256" key="6">
    <source>
        <dbReference type="ARBA" id="ARBA00023284"/>
    </source>
</evidence>
<dbReference type="PATRIC" id="fig|1496.1371.peg.592"/>
<dbReference type="EMBL" id="FUPS01000004">
    <property type="protein sequence ID" value="SJS20766.1"/>
    <property type="molecule type" value="Genomic_DNA"/>
</dbReference>
<evidence type="ECO:0000313" key="18">
    <source>
        <dbReference type="EMBL" id="VFD30057.1"/>
    </source>
</evidence>
<evidence type="ECO:0000313" key="22">
    <source>
        <dbReference type="Proteomes" id="UP000411588"/>
    </source>
</evidence>
<evidence type="ECO:0000313" key="14">
    <source>
        <dbReference type="EMBL" id="CDS94390.1"/>
    </source>
</evidence>
<evidence type="ECO:0000256" key="1">
    <source>
        <dbReference type="ARBA" id="ARBA00008987"/>
    </source>
</evidence>
<dbReference type="Proteomes" id="UP000372533">
    <property type="component" value="Unassembled WGS sequence"/>
</dbReference>
<evidence type="ECO:0000313" key="20">
    <source>
        <dbReference type="Proteomes" id="UP000189137"/>
    </source>
</evidence>
<dbReference type="InterPro" id="IPR017937">
    <property type="entry name" value="Thioredoxin_CS"/>
</dbReference>
<evidence type="ECO:0000256" key="7">
    <source>
        <dbReference type="NCBIfam" id="TIGR01068"/>
    </source>
</evidence>
<dbReference type="PROSITE" id="PS51352">
    <property type="entry name" value="THIOREDOXIN_2"/>
    <property type="match status" value="1"/>
</dbReference>
<dbReference type="FunFam" id="3.40.30.10:FF:000001">
    <property type="entry name" value="Thioredoxin"/>
    <property type="match status" value="1"/>
</dbReference>
<dbReference type="Proteomes" id="UP000878956">
    <property type="component" value="Unassembled WGS sequence"/>
</dbReference>
<dbReference type="Proteomes" id="UP000411588">
    <property type="component" value="Unassembled WGS sequence"/>
</dbReference>
<keyword evidence="3" id="KW-0813">Transport</keyword>
<feature type="site" description="Deprotonates C-terminal active site Cys" evidence="9">
    <location>
        <position position="24"/>
    </location>
</feature>
<dbReference type="InterPro" id="IPR005746">
    <property type="entry name" value="Thioredoxin"/>
</dbReference>
<dbReference type="EMBL" id="DAEPXK010000001">
    <property type="protein sequence ID" value="HBH1540554.1"/>
    <property type="molecule type" value="Genomic_DNA"/>
</dbReference>
<feature type="site" description="Contributes to redox potential value" evidence="9">
    <location>
        <position position="32"/>
    </location>
</feature>
<evidence type="ECO:0000313" key="19">
    <source>
        <dbReference type="EMBL" id="VHY10674.1"/>
    </source>
</evidence>
<name>A0A031WH83_CLODI</name>
<dbReference type="CDD" id="cd02947">
    <property type="entry name" value="TRX_family"/>
    <property type="match status" value="1"/>
</dbReference>
<reference evidence="12" key="1">
    <citation type="submission" date="2014-07" db="EMBL/GenBank/DDBJ databases">
        <authorList>
            <person name="Monot Marc"/>
        </authorList>
    </citation>
    <scope>NUCLEOTIDE SEQUENCE</scope>
    <source>
        <strain evidence="14">7032989</strain>
        <strain evidence="13">7032994</strain>
    </source>
</reference>
<gene>
    <name evidence="12" type="primary">trxA</name>
    <name evidence="18" type="synonym">trxA_1</name>
    <name evidence="17" type="synonym">trxA_2</name>
    <name evidence="14" type="ORF">BN1095_20003</name>
    <name evidence="12" type="ORF">BN1096_700195</name>
    <name evidence="13" type="ORF">BN1097_710195</name>
    <name evidence="15" type="ORF">KRM00_000002</name>
    <name evidence="16" type="ORF">KRQ00_003490</name>
    <name evidence="19" type="ORF">SAMEA1402366_02318</name>
    <name evidence="18" type="ORF">SAMEA1402399_00932</name>
    <name evidence="17" type="ORF">SAMEA3375112_01554</name>
</gene>
<dbReference type="AlphaFoldDB" id="A0A031WH83"/>
<feature type="active site" description="Nucleophile" evidence="9">
    <location>
        <position position="30"/>
    </location>
</feature>
<dbReference type="GO" id="GO:0005829">
    <property type="term" value="C:cytosol"/>
    <property type="evidence" value="ECO:0007669"/>
    <property type="project" value="TreeGrafter"/>
</dbReference>
<evidence type="ECO:0000256" key="4">
    <source>
        <dbReference type="ARBA" id="ARBA00022982"/>
    </source>
</evidence>
<evidence type="ECO:0000313" key="21">
    <source>
        <dbReference type="Proteomes" id="UP000372533"/>
    </source>
</evidence>
<protein>
    <recommendedName>
        <fullName evidence="2 7">Thioredoxin</fullName>
    </recommendedName>
</protein>
<evidence type="ECO:0000256" key="10">
    <source>
        <dbReference type="PIRSR" id="PIRSR000077-4"/>
    </source>
</evidence>
<dbReference type="EMBL" id="LK932411">
    <property type="protein sequence ID" value="CDS89464.1"/>
    <property type="molecule type" value="Genomic_DNA"/>
</dbReference>
<keyword evidence="4" id="KW-0249">Electron transport</keyword>
<dbReference type="SUPFAM" id="SSF52833">
    <property type="entry name" value="Thioredoxin-like"/>
    <property type="match status" value="1"/>
</dbReference>
<evidence type="ECO:0000256" key="8">
    <source>
        <dbReference type="PIRNR" id="PIRNR000077"/>
    </source>
</evidence>
<evidence type="ECO:0000313" key="13">
    <source>
        <dbReference type="EMBL" id="CDS89464.1"/>
    </source>
</evidence>
<organism evidence="12">
    <name type="scientific">Clostridioides difficile</name>
    <name type="common">Peptoclostridium difficile</name>
    <dbReference type="NCBI Taxonomy" id="1496"/>
    <lineage>
        <taxon>Bacteria</taxon>
        <taxon>Bacillati</taxon>
        <taxon>Bacillota</taxon>
        <taxon>Clostridia</taxon>
        <taxon>Peptostreptococcales</taxon>
        <taxon>Peptostreptococcaceae</taxon>
        <taxon>Clostridioides</taxon>
    </lineage>
</organism>
<reference evidence="19 21" key="3">
    <citation type="submission" date="2019-04" db="EMBL/GenBank/DDBJ databases">
        <authorList>
            <consortium name="Pathogen Informatics"/>
        </authorList>
    </citation>
    <scope>NUCLEOTIDE SEQUENCE [LARGE SCALE GENOMIC DNA]</scope>
    <source>
        <strain evidence="22">clo34</strain>
        <strain evidence="18">Clo34</strain>
        <strain evidence="19">Tl291</strain>
        <strain evidence="21">tl291</strain>
        <strain evidence="17 20">VRECD0157</strain>
    </source>
</reference>
<dbReference type="Pfam" id="PF00085">
    <property type="entry name" value="Thioredoxin"/>
    <property type="match status" value="1"/>
</dbReference>
<accession>A0A031WH83</accession>
<comment type="similarity">
    <text evidence="1 8">Belongs to the thioredoxin family.</text>
</comment>
<reference evidence="15" key="4">
    <citation type="submission" date="2021-06" db="EMBL/GenBank/DDBJ databases">
        <authorList>
            <consortium name="NCBI Pathogen Detection Project"/>
        </authorList>
    </citation>
    <scope>NUCLEOTIDE SEQUENCE</scope>
    <source>
        <strain evidence="16">Clostridioides</strain>
        <strain evidence="15">HN1000</strain>
    </source>
</reference>
<evidence type="ECO:0000256" key="3">
    <source>
        <dbReference type="ARBA" id="ARBA00022448"/>
    </source>
</evidence>
<evidence type="ECO:0000256" key="2">
    <source>
        <dbReference type="ARBA" id="ARBA00020570"/>
    </source>
</evidence>
<dbReference type="InterPro" id="IPR036249">
    <property type="entry name" value="Thioredoxin-like_sf"/>
</dbReference>
<evidence type="ECO:0000313" key="17">
    <source>
        <dbReference type="EMBL" id="SJS20766.1"/>
    </source>
</evidence>
<dbReference type="NCBIfam" id="TIGR01068">
    <property type="entry name" value="thioredoxin"/>
    <property type="match status" value="1"/>
</dbReference>
<dbReference type="EMBL" id="CAADAN010000002">
    <property type="protein sequence ID" value="VFD30057.1"/>
    <property type="molecule type" value="Genomic_DNA"/>
</dbReference>
<dbReference type="PIRSF" id="PIRSF000077">
    <property type="entry name" value="Thioredoxin"/>
    <property type="match status" value="1"/>
</dbReference>
<evidence type="ECO:0000256" key="5">
    <source>
        <dbReference type="ARBA" id="ARBA00023157"/>
    </source>
</evidence>
<keyword evidence="5 10" id="KW-1015">Disulfide bond</keyword>
<dbReference type="InterPro" id="IPR013766">
    <property type="entry name" value="Thioredoxin_domain"/>
</dbReference>
<dbReference type="EMBL" id="LK932525">
    <property type="protein sequence ID" value="CDS88837.1"/>
    <property type="molecule type" value="Genomic_DNA"/>
</dbReference>
<dbReference type="PANTHER" id="PTHR45663">
    <property type="entry name" value="GEO12009P1"/>
    <property type="match status" value="1"/>
</dbReference>
<dbReference type="EMBL" id="CAAJVP010000010">
    <property type="protein sequence ID" value="VHY10674.1"/>
    <property type="molecule type" value="Genomic_DNA"/>
</dbReference>
<dbReference type="PROSITE" id="PS00194">
    <property type="entry name" value="THIOREDOXIN_1"/>
    <property type="match status" value="1"/>
</dbReference>
<evidence type="ECO:0000256" key="9">
    <source>
        <dbReference type="PIRSR" id="PIRSR000077-1"/>
    </source>
</evidence>
<feature type="disulfide bond" description="Redox-active" evidence="10">
    <location>
        <begin position="30"/>
        <end position="33"/>
    </location>
</feature>
<feature type="site" description="Contributes to redox potential value" evidence="9">
    <location>
        <position position="31"/>
    </location>
</feature>
<dbReference type="KEGG" id="pdf:CD630DERM_30330"/>
<dbReference type="GO" id="GO:0015035">
    <property type="term" value="F:protein-disulfide reductase activity"/>
    <property type="evidence" value="ECO:0007669"/>
    <property type="project" value="UniProtKB-UniRule"/>
</dbReference>
<dbReference type="RefSeq" id="WP_004453775.1">
    <property type="nucleotide sequence ID" value="NZ_AP025558.1"/>
</dbReference>
<proteinExistence type="inferred from homology"/>
<evidence type="ECO:0000313" key="15">
    <source>
        <dbReference type="EMBL" id="HBH1540554.1"/>
    </source>
</evidence>